<keyword evidence="1" id="KW-0472">Membrane</keyword>
<evidence type="ECO:0000313" key="3">
    <source>
        <dbReference type="Proteomes" id="UP000002258"/>
    </source>
</evidence>
<sequence length="288" mass="31678">MATSENEYVIQCGSAATVTIVATGIPMCYNDTVYVEAPKKSVSTKRNMFWQAIFSILLIVQVVIADSIPKHISSIDWQSAQDGDLHYDKDSGLLVKVVKDVSEIERNLKRVRGNLTIGDTQARGPCPHNPITRNWVQTQQAGSGEWWTAWRQVPDTIMQCDKGSGSTTLEKSWSQGYSISNDIGISIGEVIQLALGAGLSLEVSHGYAISKTCDCDQSLGVACIWEQHKMGWTDTQRQDCYSFENCEGAILECSPWSAYQHTDAPIGSNNQENIVVDGCSQGWDSCNK</sequence>
<evidence type="ECO:0000256" key="1">
    <source>
        <dbReference type="SAM" id="Phobius"/>
    </source>
</evidence>
<dbReference type="AlphaFoldDB" id="A3LVW2"/>
<dbReference type="KEGG" id="pic:PICST_32264"/>
<evidence type="ECO:0000313" key="2">
    <source>
        <dbReference type="EMBL" id="ABN66854.2"/>
    </source>
</evidence>
<dbReference type="EMBL" id="CP000499">
    <property type="protein sequence ID" value="ABN66854.2"/>
    <property type="molecule type" value="Genomic_DNA"/>
</dbReference>
<dbReference type="STRING" id="322104.A3LVW2"/>
<dbReference type="RefSeq" id="XP_001384883.2">
    <property type="nucleotide sequence ID" value="XM_001384846.1"/>
</dbReference>
<accession>A3LVW2</accession>
<keyword evidence="3" id="KW-1185">Reference proteome</keyword>
<keyword evidence="1" id="KW-1133">Transmembrane helix</keyword>
<proteinExistence type="predicted"/>
<reference evidence="2 3" key="1">
    <citation type="journal article" date="2007" name="Nat. Biotechnol.">
        <title>Genome sequence of the lignocellulose-bioconverting and xylose-fermenting yeast Pichia stipitis.</title>
        <authorList>
            <person name="Jeffries T.W."/>
            <person name="Grigoriev I.V."/>
            <person name="Grimwood J."/>
            <person name="Laplaza J.M."/>
            <person name="Aerts A."/>
            <person name="Salamov A."/>
            <person name="Schmutz J."/>
            <person name="Lindquist E."/>
            <person name="Dehal P."/>
            <person name="Shapiro H."/>
            <person name="Jin Y.S."/>
            <person name="Passoth V."/>
            <person name="Richardson P.M."/>
        </authorList>
    </citation>
    <scope>NUCLEOTIDE SEQUENCE [LARGE SCALE GENOMIC DNA]</scope>
    <source>
        <strain evidence="3">ATCC 58785 / CBS 6054 / NBRC 10063 / NRRL Y-11545</strain>
    </source>
</reference>
<keyword evidence="1" id="KW-0812">Transmembrane</keyword>
<dbReference type="InParanoid" id="A3LVW2"/>
<dbReference type="GeneID" id="4839657"/>
<dbReference type="HOGENOM" id="CLU_966800_0_0_1"/>
<feature type="transmembrane region" description="Helical" evidence="1">
    <location>
        <begin position="48"/>
        <end position="65"/>
    </location>
</feature>
<protein>
    <submittedName>
        <fullName evidence="2">Uncharacterized protein</fullName>
    </submittedName>
</protein>
<gene>
    <name evidence="2" type="ORF">PICST_32264</name>
</gene>
<dbReference type="Proteomes" id="UP000002258">
    <property type="component" value="Chromosome 5"/>
</dbReference>
<name>A3LVW2_PICST</name>
<organism evidence="2 3">
    <name type="scientific">Scheffersomyces stipitis (strain ATCC 58785 / CBS 6054 / NBRC 10063 / NRRL Y-11545)</name>
    <name type="common">Yeast</name>
    <name type="synonym">Pichia stipitis</name>
    <dbReference type="NCBI Taxonomy" id="322104"/>
    <lineage>
        <taxon>Eukaryota</taxon>
        <taxon>Fungi</taxon>
        <taxon>Dikarya</taxon>
        <taxon>Ascomycota</taxon>
        <taxon>Saccharomycotina</taxon>
        <taxon>Pichiomycetes</taxon>
        <taxon>Debaryomycetaceae</taxon>
        <taxon>Scheffersomyces</taxon>
    </lineage>
</organism>